<organism evidence="8 9">
    <name type="scientific">Avibacterium paragallinarum</name>
    <name type="common">Haemophilus gallinarum</name>
    <dbReference type="NCBI Taxonomy" id="728"/>
    <lineage>
        <taxon>Bacteria</taxon>
        <taxon>Pseudomonadati</taxon>
        <taxon>Pseudomonadota</taxon>
        <taxon>Gammaproteobacteria</taxon>
        <taxon>Pasteurellales</taxon>
        <taxon>Pasteurellaceae</taxon>
        <taxon>Avibacterium</taxon>
    </lineage>
</organism>
<name>A0A0F5EX14_AVIPA</name>
<keyword evidence="6" id="KW-0676">Redox-active center</keyword>
<dbReference type="AlphaFoldDB" id="A0A0F5EX14"/>
<dbReference type="Pfam" id="PF01323">
    <property type="entry name" value="DSBA"/>
    <property type="match status" value="1"/>
</dbReference>
<evidence type="ECO:0000256" key="2">
    <source>
        <dbReference type="ARBA" id="ARBA00005791"/>
    </source>
</evidence>
<evidence type="ECO:0000256" key="4">
    <source>
        <dbReference type="ARBA" id="ARBA00022764"/>
    </source>
</evidence>
<dbReference type="PROSITE" id="PS00194">
    <property type="entry name" value="THIOREDOXIN_1"/>
    <property type="match status" value="1"/>
</dbReference>
<evidence type="ECO:0000313" key="9">
    <source>
        <dbReference type="Proteomes" id="UP000254620"/>
    </source>
</evidence>
<dbReference type="InterPro" id="IPR017937">
    <property type="entry name" value="Thioredoxin_CS"/>
</dbReference>
<dbReference type="InterPro" id="IPR023205">
    <property type="entry name" value="DsbA/DsbL"/>
</dbReference>
<dbReference type="InterPro" id="IPR050824">
    <property type="entry name" value="Thiol_disulfide_DsbA"/>
</dbReference>
<evidence type="ECO:0000256" key="1">
    <source>
        <dbReference type="ARBA" id="ARBA00004418"/>
    </source>
</evidence>
<dbReference type="EMBL" id="UFSW01000001">
    <property type="protein sequence ID" value="SUU97890.1"/>
    <property type="molecule type" value="Genomic_DNA"/>
</dbReference>
<dbReference type="Gene3D" id="3.40.30.10">
    <property type="entry name" value="Glutaredoxin"/>
    <property type="match status" value="1"/>
</dbReference>
<dbReference type="InterPro" id="IPR013766">
    <property type="entry name" value="Thioredoxin_domain"/>
</dbReference>
<dbReference type="STRING" id="728.VY92_01350"/>
<dbReference type="eggNOG" id="COG1651">
    <property type="taxonomic scope" value="Bacteria"/>
</dbReference>
<protein>
    <recommendedName>
        <fullName evidence="7">Thiol:disulfide interchange protein</fullName>
    </recommendedName>
</protein>
<sequence>MKKLLFTLVSFFAVANVQAADLTEGKQYVTLNTERSVQPEVVEFFSFYCPHCYAFEMDYHIPEKVENALPEGTKFKQYHVNFLGFQSENLTRAWALVMALGVEKKVKAPLFEAAQSAVRNRDQNAPSLADIRQIFIDNGVSAEQFDGGINSFAVTGLYNQQVQAAQRFDVHGVPDFYVNGKYRINPEGLSHTQDGFIQDYVDTVKALLQK</sequence>
<evidence type="ECO:0000256" key="6">
    <source>
        <dbReference type="ARBA" id="ARBA00023284"/>
    </source>
</evidence>
<dbReference type="PIRSF" id="PIRSF001488">
    <property type="entry name" value="Tdi_protein"/>
    <property type="match status" value="1"/>
</dbReference>
<dbReference type="PANTHER" id="PTHR35891">
    <property type="entry name" value="THIOL:DISULFIDE INTERCHANGE PROTEIN DSBA"/>
    <property type="match status" value="1"/>
</dbReference>
<dbReference type="RefSeq" id="WP_046098724.1">
    <property type="nucleotide sequence ID" value="NZ_LAEN01000072.1"/>
</dbReference>
<keyword evidence="3" id="KW-0732">Signal</keyword>
<accession>A0A0F5EX14</accession>
<dbReference type="InterPro" id="IPR001853">
    <property type="entry name" value="DSBA-like_thioredoxin_dom"/>
</dbReference>
<evidence type="ECO:0000256" key="5">
    <source>
        <dbReference type="ARBA" id="ARBA00023157"/>
    </source>
</evidence>
<keyword evidence="5 7" id="KW-1015">Disulfide bond</keyword>
<dbReference type="GO" id="GO:0042597">
    <property type="term" value="C:periplasmic space"/>
    <property type="evidence" value="ECO:0007669"/>
    <property type="project" value="UniProtKB-SubCell"/>
</dbReference>
<comment type="similarity">
    <text evidence="2">Belongs to the thioredoxin family. DsbA subfamily.</text>
</comment>
<dbReference type="InterPro" id="IPR036249">
    <property type="entry name" value="Thioredoxin-like_sf"/>
</dbReference>
<dbReference type="SUPFAM" id="SSF52833">
    <property type="entry name" value="Thioredoxin-like"/>
    <property type="match status" value="1"/>
</dbReference>
<dbReference type="NCBIfam" id="NF047695">
    <property type="entry name" value="ThlDiSintDsbAHaem"/>
    <property type="match status" value="1"/>
</dbReference>
<dbReference type="Proteomes" id="UP000254620">
    <property type="component" value="Unassembled WGS sequence"/>
</dbReference>
<evidence type="ECO:0000313" key="8">
    <source>
        <dbReference type="EMBL" id="SUU97890.1"/>
    </source>
</evidence>
<reference evidence="8 9" key="1">
    <citation type="submission" date="2018-06" db="EMBL/GenBank/DDBJ databases">
        <authorList>
            <consortium name="Pathogen Informatics"/>
            <person name="Doyle S."/>
        </authorList>
    </citation>
    <scope>NUCLEOTIDE SEQUENCE [LARGE SCALE GENOMIC DNA]</scope>
    <source>
        <strain evidence="8 9">NCTC10926</strain>
    </source>
</reference>
<dbReference type="PROSITE" id="PS51352">
    <property type="entry name" value="THIOREDOXIN_2"/>
    <property type="match status" value="1"/>
</dbReference>
<dbReference type="OrthoDB" id="9784896at2"/>
<evidence type="ECO:0000256" key="7">
    <source>
        <dbReference type="PIRNR" id="PIRNR001488"/>
    </source>
</evidence>
<dbReference type="PANTHER" id="PTHR35891:SF2">
    <property type="entry name" value="THIOL:DISULFIDE INTERCHANGE PROTEIN DSBA"/>
    <property type="match status" value="1"/>
</dbReference>
<dbReference type="GO" id="GO:0015036">
    <property type="term" value="F:disulfide oxidoreductase activity"/>
    <property type="evidence" value="ECO:0007669"/>
    <property type="project" value="UniProtKB-ARBA"/>
</dbReference>
<evidence type="ECO:0000256" key="3">
    <source>
        <dbReference type="ARBA" id="ARBA00022729"/>
    </source>
</evidence>
<keyword evidence="4 7" id="KW-0574">Periplasm</keyword>
<proteinExistence type="inferred from homology"/>
<comment type="subcellular location">
    <subcellularLocation>
        <location evidence="1 7">Periplasm</location>
    </subcellularLocation>
</comment>
<dbReference type="CDD" id="cd03019">
    <property type="entry name" value="DsbA_DsbA"/>
    <property type="match status" value="1"/>
</dbReference>
<gene>
    <name evidence="8" type="primary">dsbA_1</name>
    <name evidence="8" type="ORF">NCTC10926_01288</name>
</gene>